<dbReference type="Pfam" id="PF21205">
    <property type="entry name" value="Rep3_C"/>
    <property type="match status" value="1"/>
</dbReference>
<sequence length="315" mass="37004">MKEKYIKQPNHIVTARFTLSNLEKNIIYTILSQLQKSMSKDLNQKYVESEVTIKLKTLDKNRNYKRIKSAIKSLAGKQVEFELSIPNGKKPDKIQANVTSLVSGLKYERNSEFISFMVPSQASRFFCYTGGGYTKFQKTIAISLTSYYSKRLYELCCRWADRGGFDCKIEEFRRLMSIENKYKQISHLRTRVLEDSQKQLEKSADVFFKYTLKKEGGKYTDIVFKIHRNIHIGKKNRQVRSDYYSFVYNFLNQYFPRYLDDRAQVYSDSIAYADELYTAYKRFGRLDDDLTTGKKTKKDIINLLNAVILKELKAI</sequence>
<protein>
    <submittedName>
        <fullName evidence="3">Replication initiation protein</fullName>
    </submittedName>
</protein>
<dbReference type="SUPFAM" id="SSF46785">
    <property type="entry name" value="Winged helix' DNA-binding domain"/>
    <property type="match status" value="2"/>
</dbReference>
<feature type="domain" description="Initiator Rep protein WH1" evidence="2">
    <location>
        <begin position="6"/>
        <end position="157"/>
    </location>
</feature>
<dbReference type="InterPro" id="IPR036388">
    <property type="entry name" value="WH-like_DNA-bd_sf"/>
</dbReference>
<dbReference type="Gene3D" id="1.10.10.10">
    <property type="entry name" value="Winged helix-like DNA-binding domain superfamily/Winged helix DNA-binding domain"/>
    <property type="match status" value="2"/>
</dbReference>
<evidence type="ECO:0000313" key="3">
    <source>
        <dbReference type="EMBL" id="MDT0678311.1"/>
    </source>
</evidence>
<dbReference type="InterPro" id="IPR000525">
    <property type="entry name" value="Initiator_Rep_WH1"/>
</dbReference>
<dbReference type="RefSeq" id="WP_311504646.1">
    <property type="nucleotide sequence ID" value="NZ_JAVRHK010000018.1"/>
</dbReference>
<accession>A0ABU3D9V7</accession>
<evidence type="ECO:0000256" key="1">
    <source>
        <dbReference type="ARBA" id="ARBA00038283"/>
    </source>
</evidence>
<comment type="similarity">
    <text evidence="1">Belongs to the initiator RepB protein family.</text>
</comment>
<gene>
    <name evidence="3" type="ORF">RM539_17140</name>
</gene>
<proteinExistence type="inferred from homology"/>
<organism evidence="3 4">
    <name type="scientific">Autumnicola musiva</name>
    <dbReference type="NCBI Taxonomy" id="3075589"/>
    <lineage>
        <taxon>Bacteria</taxon>
        <taxon>Pseudomonadati</taxon>
        <taxon>Bacteroidota</taxon>
        <taxon>Flavobacteriia</taxon>
        <taxon>Flavobacteriales</taxon>
        <taxon>Flavobacteriaceae</taxon>
        <taxon>Autumnicola</taxon>
    </lineage>
</organism>
<keyword evidence="4" id="KW-1185">Reference proteome</keyword>
<evidence type="ECO:0000313" key="4">
    <source>
        <dbReference type="Proteomes" id="UP001262582"/>
    </source>
</evidence>
<evidence type="ECO:0000259" key="2">
    <source>
        <dbReference type="Pfam" id="PF01051"/>
    </source>
</evidence>
<dbReference type="Pfam" id="PF01051">
    <property type="entry name" value="Rep3_N"/>
    <property type="match status" value="1"/>
</dbReference>
<reference evidence="3 4" key="1">
    <citation type="submission" date="2023-09" db="EMBL/GenBank/DDBJ databases">
        <authorList>
            <person name="Rey-Velasco X."/>
        </authorList>
    </citation>
    <scope>NUCLEOTIDE SEQUENCE [LARGE SCALE GENOMIC DNA]</scope>
    <source>
        <strain evidence="3 4">F117</strain>
    </source>
</reference>
<dbReference type="InterPro" id="IPR036390">
    <property type="entry name" value="WH_DNA-bd_sf"/>
</dbReference>
<dbReference type="Proteomes" id="UP001262582">
    <property type="component" value="Unassembled WGS sequence"/>
</dbReference>
<name>A0ABU3D9V7_9FLAO</name>
<comment type="caution">
    <text evidence="3">The sequence shown here is derived from an EMBL/GenBank/DDBJ whole genome shotgun (WGS) entry which is preliminary data.</text>
</comment>
<dbReference type="EMBL" id="JAVRHK010000018">
    <property type="protein sequence ID" value="MDT0678311.1"/>
    <property type="molecule type" value="Genomic_DNA"/>
</dbReference>